<comment type="subcellular location">
    <subcellularLocation>
        <location evidence="1">Membrane</location>
        <topology evidence="1">Multi-pass membrane protein</topology>
    </subcellularLocation>
</comment>
<dbReference type="RefSeq" id="WP_189049246.1">
    <property type="nucleotide sequence ID" value="NZ_BMNB01000036.1"/>
</dbReference>
<accession>A0A917X3S8</accession>
<keyword evidence="8" id="KW-1185">Reference proteome</keyword>
<evidence type="ECO:0000256" key="4">
    <source>
        <dbReference type="ARBA" id="ARBA00023136"/>
    </source>
</evidence>
<keyword evidence="2 5" id="KW-0812">Transmembrane</keyword>
<feature type="domain" description="Integral membrane bound transporter" evidence="6">
    <location>
        <begin position="198"/>
        <end position="319"/>
    </location>
</feature>
<gene>
    <name evidence="7" type="ORF">GCM10011608_53780</name>
</gene>
<dbReference type="Pfam" id="PF13515">
    <property type="entry name" value="FUSC_2"/>
    <property type="match status" value="1"/>
</dbReference>
<sequence length="358" mass="37246">MGEQLRATLRGLLHIRQEQGAYRVALRAGVSVLVPLLAVLAVDRPDWSLYAAFGAFTALYGRNHVHLSRAAMQASAGAALTVSVVLGVLVGSLESRAWAAVPVGAGIAALGAVLAAAQDWHPPGPIFLVFGFGAVASVPHAVSDVPAAVAVAGLSSLFALLVGNLGSFFRRRKSRPARLRHVWTWEPARYAVAVLLSGATATAIGIGHPYWAMVAAVAPLSAPGVTAQLVRAGHRIVGTLLGLLTSAALLAPGLSPAATVLVVAGLQIVTELLVGRNYGLALLFITPMALLMGQLVAARPTGSLLFDRGAETVIGALIGGAIVLLQPWLRSRRPARDGPVRPAAWAADARRRGVRRRR</sequence>
<feature type="transmembrane region" description="Helical" evidence="5">
    <location>
        <begin position="278"/>
        <end position="297"/>
    </location>
</feature>
<evidence type="ECO:0000259" key="6">
    <source>
        <dbReference type="Pfam" id="PF13515"/>
    </source>
</evidence>
<feature type="transmembrane region" description="Helical" evidence="5">
    <location>
        <begin position="309"/>
        <end position="329"/>
    </location>
</feature>
<reference evidence="7" key="2">
    <citation type="submission" date="2020-09" db="EMBL/GenBank/DDBJ databases">
        <authorList>
            <person name="Sun Q."/>
            <person name="Zhou Y."/>
        </authorList>
    </citation>
    <scope>NUCLEOTIDE SEQUENCE</scope>
    <source>
        <strain evidence="7">CGMCC 4.7312</strain>
    </source>
</reference>
<feature type="transmembrane region" description="Helical" evidence="5">
    <location>
        <begin position="240"/>
        <end position="266"/>
    </location>
</feature>
<protein>
    <submittedName>
        <fullName evidence="7">FUSC family protein</fullName>
    </submittedName>
</protein>
<proteinExistence type="predicted"/>
<comment type="caution">
    <text evidence="7">The sequence shown here is derived from an EMBL/GenBank/DDBJ whole genome shotgun (WGS) entry which is preliminary data.</text>
</comment>
<feature type="transmembrane region" description="Helical" evidence="5">
    <location>
        <begin position="70"/>
        <end position="91"/>
    </location>
</feature>
<feature type="transmembrane region" description="Helical" evidence="5">
    <location>
        <begin position="97"/>
        <end position="117"/>
    </location>
</feature>
<dbReference type="Proteomes" id="UP000608890">
    <property type="component" value="Unassembled WGS sequence"/>
</dbReference>
<evidence type="ECO:0000256" key="5">
    <source>
        <dbReference type="SAM" id="Phobius"/>
    </source>
</evidence>
<evidence type="ECO:0000256" key="1">
    <source>
        <dbReference type="ARBA" id="ARBA00004141"/>
    </source>
</evidence>
<feature type="transmembrane region" description="Helical" evidence="5">
    <location>
        <begin position="190"/>
        <end position="211"/>
    </location>
</feature>
<dbReference type="InterPro" id="IPR049453">
    <property type="entry name" value="Memb_transporter_dom"/>
</dbReference>
<evidence type="ECO:0000313" key="8">
    <source>
        <dbReference type="Proteomes" id="UP000608890"/>
    </source>
</evidence>
<evidence type="ECO:0000313" key="7">
    <source>
        <dbReference type="EMBL" id="GGM61896.1"/>
    </source>
</evidence>
<name>A0A917X3S8_9ACTN</name>
<evidence type="ECO:0000256" key="2">
    <source>
        <dbReference type="ARBA" id="ARBA00022692"/>
    </source>
</evidence>
<dbReference type="GO" id="GO:0016020">
    <property type="term" value="C:membrane"/>
    <property type="evidence" value="ECO:0007669"/>
    <property type="project" value="UniProtKB-SubCell"/>
</dbReference>
<reference evidence="7" key="1">
    <citation type="journal article" date="2014" name="Int. J. Syst. Evol. Microbiol.">
        <title>Complete genome sequence of Corynebacterium casei LMG S-19264T (=DSM 44701T), isolated from a smear-ripened cheese.</title>
        <authorList>
            <consortium name="US DOE Joint Genome Institute (JGI-PGF)"/>
            <person name="Walter F."/>
            <person name="Albersmeier A."/>
            <person name="Kalinowski J."/>
            <person name="Ruckert C."/>
        </authorList>
    </citation>
    <scope>NUCLEOTIDE SEQUENCE</scope>
    <source>
        <strain evidence="7">CGMCC 4.7312</strain>
    </source>
</reference>
<dbReference type="EMBL" id="BMNB01000036">
    <property type="protein sequence ID" value="GGM61896.1"/>
    <property type="molecule type" value="Genomic_DNA"/>
</dbReference>
<dbReference type="AlphaFoldDB" id="A0A917X3S8"/>
<feature type="transmembrane region" description="Helical" evidence="5">
    <location>
        <begin position="148"/>
        <end position="169"/>
    </location>
</feature>
<feature type="transmembrane region" description="Helical" evidence="5">
    <location>
        <begin position="21"/>
        <end position="41"/>
    </location>
</feature>
<keyword evidence="4 5" id="KW-0472">Membrane</keyword>
<evidence type="ECO:0000256" key="3">
    <source>
        <dbReference type="ARBA" id="ARBA00022989"/>
    </source>
</evidence>
<organism evidence="7 8">
    <name type="scientific">Micromonospora sonchi</name>
    <dbReference type="NCBI Taxonomy" id="1763543"/>
    <lineage>
        <taxon>Bacteria</taxon>
        <taxon>Bacillati</taxon>
        <taxon>Actinomycetota</taxon>
        <taxon>Actinomycetes</taxon>
        <taxon>Micromonosporales</taxon>
        <taxon>Micromonosporaceae</taxon>
        <taxon>Micromonospora</taxon>
    </lineage>
</organism>
<keyword evidence="3 5" id="KW-1133">Transmembrane helix</keyword>